<dbReference type="VEuPathDB" id="TrichDB:TVAG_082190"/>
<dbReference type="AlphaFoldDB" id="A2FM45"/>
<dbReference type="eggNOG" id="ENOG502SA9M">
    <property type="taxonomic scope" value="Eukaryota"/>
</dbReference>
<reference evidence="1" key="2">
    <citation type="journal article" date="2007" name="Science">
        <title>Draft genome sequence of the sexually transmitted pathogen Trichomonas vaginalis.</title>
        <authorList>
            <person name="Carlton J.M."/>
            <person name="Hirt R.P."/>
            <person name="Silva J.C."/>
            <person name="Delcher A.L."/>
            <person name="Schatz M."/>
            <person name="Zhao Q."/>
            <person name="Wortman J.R."/>
            <person name="Bidwell S.L."/>
            <person name="Alsmark U.C.M."/>
            <person name="Besteiro S."/>
            <person name="Sicheritz-Ponten T."/>
            <person name="Noel C.J."/>
            <person name="Dacks J.B."/>
            <person name="Foster P.G."/>
            <person name="Simillion C."/>
            <person name="Van de Peer Y."/>
            <person name="Miranda-Saavedra D."/>
            <person name="Barton G.J."/>
            <person name="Westrop G.D."/>
            <person name="Mueller S."/>
            <person name="Dessi D."/>
            <person name="Fiori P.L."/>
            <person name="Ren Q."/>
            <person name="Paulsen I."/>
            <person name="Zhang H."/>
            <person name="Bastida-Corcuera F.D."/>
            <person name="Simoes-Barbosa A."/>
            <person name="Brown M.T."/>
            <person name="Hayes R.D."/>
            <person name="Mukherjee M."/>
            <person name="Okumura C.Y."/>
            <person name="Schneider R."/>
            <person name="Smith A.J."/>
            <person name="Vanacova S."/>
            <person name="Villalvazo M."/>
            <person name="Haas B.J."/>
            <person name="Pertea M."/>
            <person name="Feldblyum T.V."/>
            <person name="Utterback T.R."/>
            <person name="Shu C.L."/>
            <person name="Osoegawa K."/>
            <person name="de Jong P.J."/>
            <person name="Hrdy I."/>
            <person name="Horvathova L."/>
            <person name="Zubacova Z."/>
            <person name="Dolezal P."/>
            <person name="Malik S.B."/>
            <person name="Logsdon J.M. Jr."/>
            <person name="Henze K."/>
            <person name="Gupta A."/>
            <person name="Wang C.C."/>
            <person name="Dunne R.L."/>
            <person name="Upcroft J.A."/>
            <person name="Upcroft P."/>
            <person name="White O."/>
            <person name="Salzberg S.L."/>
            <person name="Tang P."/>
            <person name="Chiu C.-H."/>
            <person name="Lee Y.-S."/>
            <person name="Embley T.M."/>
            <person name="Coombs G.H."/>
            <person name="Mottram J.C."/>
            <person name="Tachezy J."/>
            <person name="Fraser-Liggett C.M."/>
            <person name="Johnson P.J."/>
        </authorList>
    </citation>
    <scope>NUCLEOTIDE SEQUENCE [LARGE SCALE GENOMIC DNA]</scope>
    <source>
        <strain evidence="1">G3</strain>
    </source>
</reference>
<dbReference type="EMBL" id="DS113880">
    <property type="protein sequence ID" value="EAX94012.1"/>
    <property type="molecule type" value="Genomic_DNA"/>
</dbReference>
<dbReference type="RefSeq" id="XP_001306942.1">
    <property type="nucleotide sequence ID" value="XM_001306941.1"/>
</dbReference>
<dbReference type="InterPro" id="IPR053139">
    <property type="entry name" value="Surface_bspA-like"/>
</dbReference>
<dbReference type="PANTHER" id="PTHR45661">
    <property type="entry name" value="SURFACE ANTIGEN"/>
    <property type="match status" value="1"/>
</dbReference>
<sequence>MRGWTMSTVSISESVKYIDSTAFLECSSLSRFIVHENNNVYKSYNDNLVSLDNTILFRFPPKSKQISINIYTIDANIVNISDYAFESADFGIVNFDAQSQIKVIGSFAFLNSNIQEIHLPSSISVIKRYAFSSPKKLKQIKFADNQNNIVIEEYAFSNSSISNFTFPNNCKISDSVFCYCTELEKVTIKSNNVDLNIDAFSGCFSISNFEITNSQFINVNGSIMNSNKATIYYIIPNSSFELDLLANVNQICETAFRNYNGSLELTKIFTNSIITIDRGIVYLGRECLSSFMNLENINIKQDTTSICRRCFYGLKNIKSFTIQGNLETIGEDAFRNCQFNSLNQIDFPFSLSSIEKYGFYNANFGNSTRISFLSQTLNIKSHAFEKMTANCVIFNVLDSLDEYAFYGSSIPNINLGDYGFYEFKNYAFSHSSVEIVEYSGDVRKIGFATFQDCKSLKTFYFLSLTSGVASLIDLNSITYIDDFAFQNCISISEIQIGGILKTEYIGYKAFDNIKNLRTFSVGKTNDIFTSDTLPTGSNPAFSLSSDNEYYKYIENCLYNIDLTILIRYFGSNIIVRIKSSTKKISDNAFSSQSLEYILFDSEDIQLEIIGKSAFSSTKLRSFEVPPLVTLIDDSAFHKCSLLTTITLNENLEKLGAMCFSNTGISEIKIPKCCSSFGIFSFSENSQLEKVEFEDDSSITEIPEFCFFNCYNLKSINLPKNIKKLEKMAFILCSKLTNISLEHIEVIGDNAFMSTRLQRIVIPSSIEKIGENAFGSCNSLREIIFESNSQLTEIGKDPFSNCKNIELLEMPGSFNRFKDFFINFSSSGSTYNSLLIKKVVLPPKEIIFEQIPDIPIESIVARSETNIENIGENAFNNMKRLIYVEFKCHVNNIATNAFCNCQNLEYIYMKEVQTISGSAFANNTKLKNITILEYNGIIPENCFQNCFALAKIISNVNIISVGSYAFENCENIDLNTSDITKVGSYAFNNSRIKMFPSRITKIEEFAFYGCFIESRIVLTNKLEYIGTGSFYNLRNSIRYVHYCGYKNFPDNNNAFENLEGIVVPKNYNYDMFCNYKVIKSKTLSCYSIPVTEFLNYQQSVRFGSKDYSLRRLRP</sequence>
<name>A2FM45_TRIV3</name>
<dbReference type="SUPFAM" id="SSF52058">
    <property type="entry name" value="L domain-like"/>
    <property type="match status" value="4"/>
</dbReference>
<gene>
    <name evidence="1" type="ORF">TVAG_082190</name>
</gene>
<dbReference type="Proteomes" id="UP000001542">
    <property type="component" value="Unassembled WGS sequence"/>
</dbReference>
<dbReference type="VEuPathDB" id="TrichDB:TVAGG3_0684890"/>
<protein>
    <submittedName>
        <fullName evidence="1">Surface antigen BspA-like</fullName>
    </submittedName>
</protein>
<proteinExistence type="predicted"/>
<dbReference type="PANTHER" id="PTHR45661:SF3">
    <property type="entry name" value="IG-LIKE DOMAIN-CONTAINING PROTEIN"/>
    <property type="match status" value="1"/>
</dbReference>
<dbReference type="KEGG" id="tva:4751738"/>
<dbReference type="Gene3D" id="3.80.10.10">
    <property type="entry name" value="Ribonuclease Inhibitor"/>
    <property type="match status" value="6"/>
</dbReference>
<evidence type="ECO:0000313" key="2">
    <source>
        <dbReference type="Proteomes" id="UP000001542"/>
    </source>
</evidence>
<reference evidence="1" key="1">
    <citation type="submission" date="2006-10" db="EMBL/GenBank/DDBJ databases">
        <authorList>
            <person name="Amadeo P."/>
            <person name="Zhao Q."/>
            <person name="Wortman J."/>
            <person name="Fraser-Liggett C."/>
            <person name="Carlton J."/>
        </authorList>
    </citation>
    <scope>NUCLEOTIDE SEQUENCE</scope>
    <source>
        <strain evidence="1">G3</strain>
    </source>
</reference>
<dbReference type="InterPro" id="IPR026906">
    <property type="entry name" value="LRR_5"/>
</dbReference>
<keyword evidence="2" id="KW-1185">Reference proteome</keyword>
<dbReference type="InterPro" id="IPR032675">
    <property type="entry name" value="LRR_dom_sf"/>
</dbReference>
<dbReference type="Pfam" id="PF13306">
    <property type="entry name" value="LRR_5"/>
    <property type="match status" value="7"/>
</dbReference>
<evidence type="ECO:0000313" key="1">
    <source>
        <dbReference type="EMBL" id="EAX94012.1"/>
    </source>
</evidence>
<dbReference type="InParanoid" id="A2FM45"/>
<accession>A2FM45</accession>
<dbReference type="STRING" id="5722.A2FM45"/>
<dbReference type="SMR" id="A2FM45"/>
<organism evidence="1 2">
    <name type="scientific">Trichomonas vaginalis (strain ATCC PRA-98 / G3)</name>
    <dbReference type="NCBI Taxonomy" id="412133"/>
    <lineage>
        <taxon>Eukaryota</taxon>
        <taxon>Metamonada</taxon>
        <taxon>Parabasalia</taxon>
        <taxon>Trichomonadida</taxon>
        <taxon>Trichomonadidae</taxon>
        <taxon>Trichomonas</taxon>
    </lineage>
</organism>